<dbReference type="RefSeq" id="WP_114066633.1">
    <property type="nucleotide sequence ID" value="NZ_CP030850.1"/>
</dbReference>
<dbReference type="InterPro" id="IPR036782">
    <property type="entry name" value="NE0471-like_N"/>
</dbReference>
<accession>A0A344TGS7</accession>
<organism evidence="1 2">
    <name type="scientific">Runella rosea</name>
    <dbReference type="NCBI Taxonomy" id="2259595"/>
    <lineage>
        <taxon>Bacteria</taxon>
        <taxon>Pseudomonadati</taxon>
        <taxon>Bacteroidota</taxon>
        <taxon>Cytophagia</taxon>
        <taxon>Cytophagales</taxon>
        <taxon>Spirosomataceae</taxon>
        <taxon>Runella</taxon>
    </lineage>
</organism>
<dbReference type="SUPFAM" id="SSF143880">
    <property type="entry name" value="NE0471 N-terminal domain-like"/>
    <property type="match status" value="1"/>
</dbReference>
<dbReference type="Gene3D" id="3.30.2020.10">
    <property type="entry name" value="NE0471-like N-terminal domain"/>
    <property type="match status" value="1"/>
</dbReference>
<sequence length="89" mass="10253">MLYYIKKILEIEAYTVTCLFNTGEVRMIDLTEIVHKYQRINDGLVSQLSDKSYFKTVALDSYGTLVWDNGVDFDPDNLYNMSISILQSA</sequence>
<dbReference type="Pfam" id="PF10387">
    <property type="entry name" value="DUF2442"/>
    <property type="match status" value="1"/>
</dbReference>
<dbReference type="EMBL" id="CP030850">
    <property type="protein sequence ID" value="AXE17848.1"/>
    <property type="molecule type" value="Genomic_DNA"/>
</dbReference>
<dbReference type="OrthoDB" id="9803723at2"/>
<dbReference type="AlphaFoldDB" id="A0A344TGS7"/>
<evidence type="ECO:0008006" key="3">
    <source>
        <dbReference type="Google" id="ProtNLM"/>
    </source>
</evidence>
<evidence type="ECO:0000313" key="1">
    <source>
        <dbReference type="EMBL" id="AXE17848.1"/>
    </source>
</evidence>
<proteinExistence type="predicted"/>
<dbReference type="InterPro" id="IPR018841">
    <property type="entry name" value="DUF2442"/>
</dbReference>
<evidence type="ECO:0000313" key="2">
    <source>
        <dbReference type="Proteomes" id="UP000251993"/>
    </source>
</evidence>
<gene>
    <name evidence="1" type="ORF">DR864_08930</name>
</gene>
<dbReference type="KEGG" id="run:DR864_08930"/>
<dbReference type="Proteomes" id="UP000251993">
    <property type="component" value="Chromosome"/>
</dbReference>
<reference evidence="1 2" key="1">
    <citation type="submission" date="2018-07" db="EMBL/GenBank/DDBJ databases">
        <title>Genome sequencing of Runella.</title>
        <authorList>
            <person name="Baek M.-G."/>
            <person name="Yi H."/>
        </authorList>
    </citation>
    <scope>NUCLEOTIDE SEQUENCE [LARGE SCALE GENOMIC DNA]</scope>
    <source>
        <strain evidence="1 2">HYN0085</strain>
    </source>
</reference>
<name>A0A344TGS7_9BACT</name>
<protein>
    <recommendedName>
        <fullName evidence="3">DUF2442 domain-containing protein</fullName>
    </recommendedName>
</protein>
<keyword evidence="2" id="KW-1185">Reference proteome</keyword>